<evidence type="ECO:0000256" key="8">
    <source>
        <dbReference type="ARBA" id="ARBA00023136"/>
    </source>
</evidence>
<evidence type="ECO:0000256" key="4">
    <source>
        <dbReference type="ARBA" id="ARBA00022640"/>
    </source>
</evidence>
<accession>A0ABY9C7G5</accession>
<dbReference type="Gene3D" id="3.10.680.10">
    <property type="entry name" value="Photosystem II CP47 reaction center protein"/>
    <property type="match status" value="1"/>
</dbReference>
<proteinExistence type="predicted"/>
<gene>
    <name evidence="10" type="ORF">VitviT2T_010087</name>
</gene>
<keyword evidence="5" id="KW-0812">Transmembrane</keyword>
<organism evidence="10 11">
    <name type="scientific">Vitis vinifera</name>
    <name type="common">Grape</name>
    <dbReference type="NCBI Taxonomy" id="29760"/>
    <lineage>
        <taxon>Eukaryota</taxon>
        <taxon>Viridiplantae</taxon>
        <taxon>Streptophyta</taxon>
        <taxon>Embryophyta</taxon>
        <taxon>Tracheophyta</taxon>
        <taxon>Spermatophyta</taxon>
        <taxon>Magnoliopsida</taxon>
        <taxon>eudicotyledons</taxon>
        <taxon>Gunneridae</taxon>
        <taxon>Pentapetalae</taxon>
        <taxon>rosids</taxon>
        <taxon>Vitales</taxon>
        <taxon>Vitaceae</taxon>
        <taxon>Viteae</taxon>
        <taxon>Vitis</taxon>
    </lineage>
</organism>
<keyword evidence="6" id="KW-1133">Transmembrane helix</keyword>
<keyword evidence="8" id="KW-0472">Membrane</keyword>
<evidence type="ECO:0000313" key="11">
    <source>
        <dbReference type="Proteomes" id="UP001227230"/>
    </source>
</evidence>
<keyword evidence="4" id="KW-0934">Plastid</keyword>
<evidence type="ECO:0000256" key="3">
    <source>
        <dbReference type="ARBA" id="ARBA00022531"/>
    </source>
</evidence>
<dbReference type="SUPFAM" id="SSF161077">
    <property type="entry name" value="Photosystem II antenna protein-like"/>
    <property type="match status" value="1"/>
</dbReference>
<keyword evidence="3" id="KW-0602">Photosynthesis</keyword>
<evidence type="ECO:0000313" key="10">
    <source>
        <dbReference type="EMBL" id="WJZ90974.1"/>
    </source>
</evidence>
<dbReference type="Pfam" id="PF00421">
    <property type="entry name" value="PSII"/>
    <property type="match status" value="1"/>
</dbReference>
<evidence type="ECO:0000256" key="6">
    <source>
        <dbReference type="ARBA" id="ARBA00022989"/>
    </source>
</evidence>
<reference evidence="10 11" key="1">
    <citation type="journal article" date="2023" name="Hortic Res">
        <title>The complete reference genome for grapevine (Vitis vinifera L.) genetics and breeding.</title>
        <authorList>
            <person name="Shi X."/>
            <person name="Cao S."/>
            <person name="Wang X."/>
            <person name="Huang S."/>
            <person name="Wang Y."/>
            <person name="Liu Z."/>
            <person name="Liu W."/>
            <person name="Leng X."/>
            <person name="Peng Y."/>
            <person name="Wang N."/>
            <person name="Wang Y."/>
            <person name="Ma Z."/>
            <person name="Xu X."/>
            <person name="Zhang F."/>
            <person name="Xue H."/>
            <person name="Zhong H."/>
            <person name="Wang Y."/>
            <person name="Zhang K."/>
            <person name="Velt A."/>
            <person name="Avia K."/>
            <person name="Holtgrawe D."/>
            <person name="Grimplet J."/>
            <person name="Matus J.T."/>
            <person name="Ware D."/>
            <person name="Wu X."/>
            <person name="Wang H."/>
            <person name="Liu C."/>
            <person name="Fang Y."/>
            <person name="Rustenholz C."/>
            <person name="Cheng Z."/>
            <person name="Xiao H."/>
            <person name="Zhou Y."/>
        </authorList>
    </citation>
    <scope>NUCLEOTIDE SEQUENCE [LARGE SCALE GENOMIC DNA]</scope>
    <source>
        <strain evidence="11">cv. Pinot noir / PN40024</strain>
        <tissue evidence="10">Leaf</tissue>
    </source>
</reference>
<keyword evidence="9" id="KW-0604">Photosystem II</keyword>
<evidence type="ECO:0000256" key="2">
    <source>
        <dbReference type="ARBA" id="ARBA00022494"/>
    </source>
</evidence>
<dbReference type="InterPro" id="IPR036001">
    <property type="entry name" value="PS_II_antenna-like_sf"/>
</dbReference>
<evidence type="ECO:0000256" key="1">
    <source>
        <dbReference type="ARBA" id="ARBA00004141"/>
    </source>
</evidence>
<name>A0ABY9C7G5_VITVI</name>
<keyword evidence="7" id="KW-0157">Chromophore</keyword>
<keyword evidence="2" id="KW-0148">Chlorophyll</keyword>
<evidence type="ECO:0000256" key="9">
    <source>
        <dbReference type="ARBA" id="ARBA00023276"/>
    </source>
</evidence>
<dbReference type="InterPro" id="IPR000932">
    <property type="entry name" value="PS_antenna-like"/>
</dbReference>
<dbReference type="Proteomes" id="UP001227230">
    <property type="component" value="Chromosome 7"/>
</dbReference>
<comment type="subcellular location">
    <subcellularLocation>
        <location evidence="1">Membrane</location>
        <topology evidence="1">Multi-pass membrane protein</topology>
    </subcellularLocation>
</comment>
<protein>
    <submittedName>
        <fullName evidence="10">Uncharacterized protein</fullName>
    </submittedName>
</protein>
<sequence length="54" mass="5872">MPTFFETFPIILVGGDGIARVDVPSRKAKSKYSVEQVGVIVELYSGELDGVISR</sequence>
<dbReference type="EMBL" id="CP126654">
    <property type="protein sequence ID" value="WJZ90974.1"/>
    <property type="molecule type" value="Genomic_DNA"/>
</dbReference>
<evidence type="ECO:0000256" key="5">
    <source>
        <dbReference type="ARBA" id="ARBA00022692"/>
    </source>
</evidence>
<keyword evidence="11" id="KW-1185">Reference proteome</keyword>
<evidence type="ECO:0000256" key="7">
    <source>
        <dbReference type="ARBA" id="ARBA00022991"/>
    </source>
</evidence>